<accession>A0A1H2L004</accession>
<dbReference type="InterPro" id="IPR039420">
    <property type="entry name" value="WalR-like"/>
</dbReference>
<dbReference type="GO" id="GO:0032993">
    <property type="term" value="C:protein-DNA complex"/>
    <property type="evidence" value="ECO:0007669"/>
    <property type="project" value="TreeGrafter"/>
</dbReference>
<dbReference type="GO" id="GO:0006355">
    <property type="term" value="P:regulation of DNA-templated transcription"/>
    <property type="evidence" value="ECO:0007669"/>
    <property type="project" value="InterPro"/>
</dbReference>
<feature type="DNA-binding region" description="OmpR/PhoB-type" evidence="7">
    <location>
        <begin position="137"/>
        <end position="235"/>
    </location>
</feature>
<evidence type="ECO:0000256" key="6">
    <source>
        <dbReference type="PROSITE-ProRule" id="PRU00169"/>
    </source>
</evidence>
<evidence type="ECO:0000256" key="4">
    <source>
        <dbReference type="ARBA" id="ARBA00023125"/>
    </source>
</evidence>
<dbReference type="Gene3D" id="1.10.10.10">
    <property type="entry name" value="Winged helix-like DNA-binding domain superfamily/Winged helix DNA-binding domain"/>
    <property type="match status" value="1"/>
</dbReference>
<dbReference type="InterPro" id="IPR011006">
    <property type="entry name" value="CheY-like_superfamily"/>
</dbReference>
<protein>
    <submittedName>
        <fullName evidence="11">DNA-binding response regulator, OmpR family, contains REC and winged-helix (WHTH) domain</fullName>
    </submittedName>
</protein>
<dbReference type="STRING" id="419479.SAMN04488563_4630"/>
<dbReference type="Gene3D" id="3.40.50.2300">
    <property type="match status" value="1"/>
</dbReference>
<proteinExistence type="predicted"/>
<evidence type="ECO:0000256" key="5">
    <source>
        <dbReference type="ARBA" id="ARBA00023163"/>
    </source>
</evidence>
<dbReference type="InterPro" id="IPR036388">
    <property type="entry name" value="WH-like_DNA-bd_sf"/>
</dbReference>
<evidence type="ECO:0000256" key="3">
    <source>
        <dbReference type="ARBA" id="ARBA00023015"/>
    </source>
</evidence>
<evidence type="ECO:0000256" key="2">
    <source>
        <dbReference type="ARBA" id="ARBA00023012"/>
    </source>
</evidence>
<dbReference type="SMART" id="SM00862">
    <property type="entry name" value="Trans_reg_C"/>
    <property type="match status" value="1"/>
</dbReference>
<reference evidence="12" key="1">
    <citation type="submission" date="2016-10" db="EMBL/GenBank/DDBJ databases">
        <authorList>
            <person name="Varghese N."/>
            <person name="Submissions S."/>
        </authorList>
    </citation>
    <scope>NUCLEOTIDE SEQUENCE [LARGE SCALE GENOMIC DNA]</scope>
    <source>
        <strain evidence="12">DSM 45079</strain>
    </source>
</reference>
<dbReference type="InterPro" id="IPR001789">
    <property type="entry name" value="Sig_transdc_resp-reg_receiver"/>
</dbReference>
<dbReference type="SUPFAM" id="SSF46894">
    <property type="entry name" value="C-terminal effector domain of the bipartite response regulators"/>
    <property type="match status" value="1"/>
</dbReference>
<dbReference type="PROSITE" id="PS51755">
    <property type="entry name" value="OMPR_PHOB"/>
    <property type="match status" value="1"/>
</dbReference>
<keyword evidence="2" id="KW-0902">Two-component regulatory system</keyword>
<dbReference type="InterPro" id="IPR001867">
    <property type="entry name" value="OmpR/PhoB-type_DNA-bd"/>
</dbReference>
<dbReference type="AlphaFoldDB" id="A0A1H2L004"/>
<organism evidence="11 12">
    <name type="scientific">Jiangella alkaliphila</name>
    <dbReference type="NCBI Taxonomy" id="419479"/>
    <lineage>
        <taxon>Bacteria</taxon>
        <taxon>Bacillati</taxon>
        <taxon>Actinomycetota</taxon>
        <taxon>Actinomycetes</taxon>
        <taxon>Jiangellales</taxon>
        <taxon>Jiangellaceae</taxon>
        <taxon>Jiangella</taxon>
    </lineage>
</organism>
<keyword evidence="3" id="KW-0805">Transcription regulation</keyword>
<keyword evidence="4 7" id="KW-0238">DNA-binding</keyword>
<keyword evidence="5" id="KW-0804">Transcription</keyword>
<feature type="region of interest" description="Disordered" evidence="8">
    <location>
        <begin position="237"/>
        <end position="277"/>
    </location>
</feature>
<keyword evidence="12" id="KW-1185">Reference proteome</keyword>
<dbReference type="Proteomes" id="UP000182977">
    <property type="component" value="Chromosome I"/>
</dbReference>
<dbReference type="GO" id="GO:0005829">
    <property type="term" value="C:cytosol"/>
    <property type="evidence" value="ECO:0007669"/>
    <property type="project" value="TreeGrafter"/>
</dbReference>
<evidence type="ECO:0000259" key="10">
    <source>
        <dbReference type="PROSITE" id="PS51755"/>
    </source>
</evidence>
<name>A0A1H2L004_9ACTN</name>
<evidence type="ECO:0000259" key="9">
    <source>
        <dbReference type="PROSITE" id="PS50110"/>
    </source>
</evidence>
<dbReference type="SUPFAM" id="SSF52172">
    <property type="entry name" value="CheY-like"/>
    <property type="match status" value="1"/>
</dbReference>
<feature type="domain" description="Response regulatory" evidence="9">
    <location>
        <begin position="16"/>
        <end position="130"/>
    </location>
</feature>
<dbReference type="SMART" id="SM00448">
    <property type="entry name" value="REC"/>
    <property type="match status" value="1"/>
</dbReference>
<evidence type="ECO:0000313" key="12">
    <source>
        <dbReference type="Proteomes" id="UP000182977"/>
    </source>
</evidence>
<evidence type="ECO:0000313" key="11">
    <source>
        <dbReference type="EMBL" id="SDU73896.1"/>
    </source>
</evidence>
<dbReference type="InterPro" id="IPR016032">
    <property type="entry name" value="Sig_transdc_resp-reg_C-effctor"/>
</dbReference>
<comment type="caution">
    <text evidence="6">Lacks conserved residue(s) required for the propagation of feature annotation.</text>
</comment>
<feature type="compositionally biased region" description="Low complexity" evidence="8">
    <location>
        <begin position="237"/>
        <end position="265"/>
    </location>
</feature>
<dbReference type="EMBL" id="LT629791">
    <property type="protein sequence ID" value="SDU73896.1"/>
    <property type="molecule type" value="Genomic_DNA"/>
</dbReference>
<evidence type="ECO:0000256" key="1">
    <source>
        <dbReference type="ARBA" id="ARBA00022553"/>
    </source>
</evidence>
<dbReference type="PROSITE" id="PS50110">
    <property type="entry name" value="RESPONSE_REGULATORY"/>
    <property type="match status" value="1"/>
</dbReference>
<dbReference type="GO" id="GO:0000156">
    <property type="term" value="F:phosphorelay response regulator activity"/>
    <property type="evidence" value="ECO:0007669"/>
    <property type="project" value="TreeGrafter"/>
</dbReference>
<feature type="domain" description="OmpR/PhoB-type" evidence="10">
    <location>
        <begin position="137"/>
        <end position="235"/>
    </location>
</feature>
<evidence type="ECO:0000256" key="8">
    <source>
        <dbReference type="SAM" id="MobiDB-lite"/>
    </source>
</evidence>
<dbReference type="OrthoDB" id="116118at2"/>
<dbReference type="CDD" id="cd00383">
    <property type="entry name" value="trans_reg_C"/>
    <property type="match status" value="1"/>
</dbReference>
<dbReference type="GO" id="GO:0000976">
    <property type="term" value="F:transcription cis-regulatory region binding"/>
    <property type="evidence" value="ECO:0007669"/>
    <property type="project" value="TreeGrafter"/>
</dbReference>
<dbReference type="Pfam" id="PF00072">
    <property type="entry name" value="Response_reg"/>
    <property type="match status" value="1"/>
</dbReference>
<dbReference type="CDD" id="cd00156">
    <property type="entry name" value="REC"/>
    <property type="match status" value="1"/>
</dbReference>
<dbReference type="Pfam" id="PF00486">
    <property type="entry name" value="Trans_reg_C"/>
    <property type="match status" value="1"/>
</dbReference>
<gene>
    <name evidence="11" type="ORF">SAMN04488563_4630</name>
</gene>
<evidence type="ECO:0000256" key="7">
    <source>
        <dbReference type="PROSITE-ProRule" id="PRU01091"/>
    </source>
</evidence>
<dbReference type="PANTHER" id="PTHR48111">
    <property type="entry name" value="REGULATOR OF RPOS"/>
    <property type="match status" value="1"/>
</dbReference>
<sequence>MTVPALHSIGTQQQLSVLVAEPDPAVAADLTDGLSVLGAEVTTCSNGAEALLRTGLTHPDVVLISTDLPGVPVAAAVRAIREQRVAAVIAGMGANDDSILMNDLLAAGVSAIVARPYRMPELTPLLAGIRPNPTPGEGLLHSGSLSVDLRSYEATIGGQKVQLTVRELELLAYLIRNTESVVTSGQIMAAVWGRPRSTTNTLVVHIRRLRVKLGDDLRNPRIIRTVRGLGYRLVAPDDAPAGTTSATSPSTRETTSSRIRRISSIGLPAGSSIAQSR</sequence>
<dbReference type="PANTHER" id="PTHR48111:SF1">
    <property type="entry name" value="TWO-COMPONENT RESPONSE REGULATOR ORR33"/>
    <property type="match status" value="1"/>
</dbReference>
<keyword evidence="1" id="KW-0597">Phosphoprotein</keyword>